<feature type="transmembrane region" description="Helical" evidence="1">
    <location>
        <begin position="132"/>
        <end position="152"/>
    </location>
</feature>
<keyword evidence="1" id="KW-0812">Transmembrane</keyword>
<keyword evidence="4" id="KW-1185">Reference proteome</keyword>
<protein>
    <recommendedName>
        <fullName evidence="2">DUF1648 domain-containing protein</fullName>
    </recommendedName>
</protein>
<evidence type="ECO:0000259" key="2">
    <source>
        <dbReference type="Pfam" id="PF07853"/>
    </source>
</evidence>
<feature type="transmembrane region" description="Helical" evidence="1">
    <location>
        <begin position="62"/>
        <end position="83"/>
    </location>
</feature>
<feature type="domain" description="DUF1648" evidence="2">
    <location>
        <begin position="29"/>
        <end position="70"/>
    </location>
</feature>
<evidence type="ECO:0000313" key="4">
    <source>
        <dbReference type="Proteomes" id="UP000006640"/>
    </source>
</evidence>
<evidence type="ECO:0000313" key="3">
    <source>
        <dbReference type="EMBL" id="ADG87992.1"/>
    </source>
</evidence>
<dbReference type="STRING" id="469371.Tbis_1273"/>
<dbReference type="eggNOG" id="ENOG5033VBA">
    <property type="taxonomic scope" value="Bacteria"/>
</dbReference>
<dbReference type="RefSeq" id="WP_013131525.1">
    <property type="nucleotide sequence ID" value="NC_014165.1"/>
</dbReference>
<dbReference type="Pfam" id="PF07853">
    <property type="entry name" value="DUF1648"/>
    <property type="match status" value="1"/>
</dbReference>
<dbReference type="EMBL" id="CP001874">
    <property type="protein sequence ID" value="ADG87992.1"/>
    <property type="molecule type" value="Genomic_DNA"/>
</dbReference>
<dbReference type="AlphaFoldDB" id="D6Y972"/>
<reference evidence="3 4" key="1">
    <citation type="submission" date="2010-01" db="EMBL/GenBank/DDBJ databases">
        <title>The complete genome of Thermobispora bispora DSM 43833.</title>
        <authorList>
            <consortium name="US DOE Joint Genome Institute (JGI-PGF)"/>
            <person name="Lucas S."/>
            <person name="Copeland A."/>
            <person name="Lapidus A."/>
            <person name="Glavina del Rio T."/>
            <person name="Dalin E."/>
            <person name="Tice H."/>
            <person name="Bruce D."/>
            <person name="Goodwin L."/>
            <person name="Pitluck S."/>
            <person name="Kyrpides N."/>
            <person name="Mavromatis K."/>
            <person name="Ivanova N."/>
            <person name="Mikhailova N."/>
            <person name="Chertkov O."/>
            <person name="Brettin T."/>
            <person name="Detter J.C."/>
            <person name="Han C."/>
            <person name="Larimer F."/>
            <person name="Land M."/>
            <person name="Hauser L."/>
            <person name="Markowitz V."/>
            <person name="Cheng J.-F."/>
            <person name="Hugenholtz P."/>
            <person name="Woyke T."/>
            <person name="Wu D."/>
            <person name="Jando M."/>
            <person name="Schneider S."/>
            <person name="Klenk H.-P."/>
            <person name="Eisen J.A."/>
        </authorList>
    </citation>
    <scope>NUCLEOTIDE SEQUENCE [LARGE SCALE GENOMIC DNA]</scope>
    <source>
        <strain evidence="4">ATCC 19993 / DSM 43833 / CBS 139.67 / JCM 10125 / KCTC 9307 / NBRC 14880 / R51</strain>
    </source>
</reference>
<name>D6Y972_THEBD</name>
<accession>D6Y972</accession>
<keyword evidence="1" id="KW-0472">Membrane</keyword>
<feature type="transmembrane region" description="Helical" evidence="1">
    <location>
        <begin position="215"/>
        <end position="237"/>
    </location>
</feature>
<evidence type="ECO:0000256" key="1">
    <source>
        <dbReference type="SAM" id="Phobius"/>
    </source>
</evidence>
<feature type="transmembrane region" description="Helical" evidence="1">
    <location>
        <begin position="188"/>
        <end position="209"/>
    </location>
</feature>
<sequence length="334" mass="35247">MHPPSSAERAFRRRFLLLTGVWAVLVTAALAVPPLVLRDRLPDPVAMHWGLSGRPDRAYPYPVLFVFPLVWAVVSGGILAAAARGRAPLRRFRRVWLTAGLAWNAAWLLGTEVLVIGANLGRAAWTDAAPMTWQVVAMLAVSAAVGGLGWLAGWPGPDVRPAAAPPPPAMALAPRERPVWVSTVSARWLLALSLVLFAAALSLALAALLGRPGPLWGPAALLAIVAVAGLTLSSVAVRVTRDGLTIAFGPLRWPVRRVPLHRIERAWTDERSPAEVGGWGYRGLPGSATIMLRGGECLVIRYTTGGELAISVDDAATGAALLNAYVSAARPSGG</sequence>
<dbReference type="Proteomes" id="UP000006640">
    <property type="component" value="Chromosome"/>
</dbReference>
<gene>
    <name evidence="3" type="ordered locus">Tbis_1273</name>
</gene>
<dbReference type="HOGENOM" id="CLU_054762_1_0_11"/>
<dbReference type="OrthoDB" id="4303577at2"/>
<proteinExistence type="predicted"/>
<keyword evidence="1" id="KW-1133">Transmembrane helix</keyword>
<dbReference type="KEGG" id="tbi:Tbis_1273"/>
<feature type="transmembrane region" description="Helical" evidence="1">
    <location>
        <begin position="95"/>
        <end position="120"/>
    </location>
</feature>
<organism evidence="3 4">
    <name type="scientific">Thermobispora bispora (strain ATCC 19993 / DSM 43833 / CBS 139.67 / JCM 10125 / KCTC 9307 / NBRC 14880 / R51)</name>
    <dbReference type="NCBI Taxonomy" id="469371"/>
    <lineage>
        <taxon>Bacteria</taxon>
        <taxon>Bacillati</taxon>
        <taxon>Actinomycetota</taxon>
        <taxon>Actinomycetes</taxon>
        <taxon>Streptosporangiales</taxon>
        <taxon>Streptosporangiaceae</taxon>
        <taxon>Thermobispora</taxon>
    </lineage>
</organism>
<dbReference type="InterPro" id="IPR012867">
    <property type="entry name" value="DUF1648"/>
</dbReference>